<dbReference type="Gene3D" id="3.40.50.150">
    <property type="entry name" value="Vaccinia Virus protein VP39"/>
    <property type="match status" value="1"/>
</dbReference>
<dbReference type="PANTHER" id="PTHR43591">
    <property type="entry name" value="METHYLTRANSFERASE"/>
    <property type="match status" value="1"/>
</dbReference>
<dbReference type="PANTHER" id="PTHR43591:SF24">
    <property type="entry name" value="2-METHOXY-6-POLYPRENYL-1,4-BENZOQUINOL METHYLASE, MITOCHONDRIAL"/>
    <property type="match status" value="1"/>
</dbReference>
<keyword evidence="2" id="KW-0489">Methyltransferase</keyword>
<evidence type="ECO:0000313" key="3">
    <source>
        <dbReference type="Proteomes" id="UP000198619"/>
    </source>
</evidence>
<dbReference type="InterPro" id="IPR029063">
    <property type="entry name" value="SAM-dependent_MTases_sf"/>
</dbReference>
<keyword evidence="2" id="KW-0808">Transferase</keyword>
<dbReference type="GO" id="GO:0032259">
    <property type="term" value="P:methylation"/>
    <property type="evidence" value="ECO:0007669"/>
    <property type="project" value="UniProtKB-KW"/>
</dbReference>
<protein>
    <submittedName>
        <fullName evidence="2">Methyltransferase domain-containing protein</fullName>
    </submittedName>
</protein>
<sequence>MDDNKKILKFESSERLEELNPKNTLEKVGFKEGMILCDIGAGTGIFSFPATEISRNEIFALDISEDMIELLTSRVREKNIENLNIKKVVSEKLPLEDNICDMAIMVTVLHEIENKAKMLNEISRVLKRNGKLMIIEFHKRKTPMGPPVEHRISEEEVKSLCKKNDLRTIDKFSLGENFYGIVFQY</sequence>
<dbReference type="EMBL" id="FOKI01000013">
    <property type="protein sequence ID" value="SFB13468.1"/>
    <property type="molecule type" value="Genomic_DNA"/>
</dbReference>
<proteinExistence type="predicted"/>
<keyword evidence="3" id="KW-1185">Reference proteome</keyword>
<dbReference type="CDD" id="cd02440">
    <property type="entry name" value="AdoMet_MTases"/>
    <property type="match status" value="1"/>
</dbReference>
<dbReference type="GO" id="GO:0008168">
    <property type="term" value="F:methyltransferase activity"/>
    <property type="evidence" value="ECO:0007669"/>
    <property type="project" value="UniProtKB-KW"/>
</dbReference>
<feature type="domain" description="Methyltransferase" evidence="1">
    <location>
        <begin position="31"/>
        <end position="162"/>
    </location>
</feature>
<accession>A0A1I0YMC4</accession>
<evidence type="ECO:0000259" key="1">
    <source>
        <dbReference type="Pfam" id="PF13847"/>
    </source>
</evidence>
<dbReference type="Proteomes" id="UP000198619">
    <property type="component" value="Unassembled WGS sequence"/>
</dbReference>
<organism evidence="2 3">
    <name type="scientific">Clostridium frigidicarnis</name>
    <dbReference type="NCBI Taxonomy" id="84698"/>
    <lineage>
        <taxon>Bacteria</taxon>
        <taxon>Bacillati</taxon>
        <taxon>Bacillota</taxon>
        <taxon>Clostridia</taxon>
        <taxon>Eubacteriales</taxon>
        <taxon>Clostridiaceae</taxon>
        <taxon>Clostridium</taxon>
    </lineage>
</organism>
<gene>
    <name evidence="2" type="ORF">SAMN04488528_101395</name>
</gene>
<dbReference type="SUPFAM" id="SSF53335">
    <property type="entry name" value="S-adenosyl-L-methionine-dependent methyltransferases"/>
    <property type="match status" value="1"/>
</dbReference>
<reference evidence="2 3" key="1">
    <citation type="submission" date="2016-10" db="EMBL/GenBank/DDBJ databases">
        <authorList>
            <person name="de Groot N.N."/>
        </authorList>
    </citation>
    <scope>NUCLEOTIDE SEQUENCE [LARGE SCALE GENOMIC DNA]</scope>
    <source>
        <strain evidence="2 3">DSM 12271</strain>
    </source>
</reference>
<dbReference type="InterPro" id="IPR025714">
    <property type="entry name" value="Methyltranfer_dom"/>
</dbReference>
<dbReference type="STRING" id="84698.SAMN04488528_101395"/>
<name>A0A1I0YMC4_9CLOT</name>
<dbReference type="RefSeq" id="WP_177199384.1">
    <property type="nucleotide sequence ID" value="NZ_FOKI01000013.1"/>
</dbReference>
<dbReference type="AlphaFoldDB" id="A0A1I0YMC4"/>
<dbReference type="Pfam" id="PF13847">
    <property type="entry name" value="Methyltransf_31"/>
    <property type="match status" value="1"/>
</dbReference>
<evidence type="ECO:0000313" key="2">
    <source>
        <dbReference type="EMBL" id="SFB13468.1"/>
    </source>
</evidence>